<feature type="region of interest" description="Disordered" evidence="5">
    <location>
        <begin position="312"/>
        <end position="452"/>
    </location>
</feature>
<evidence type="ECO:0000256" key="2">
    <source>
        <dbReference type="ARBA" id="ARBA00022490"/>
    </source>
</evidence>
<dbReference type="SUPFAM" id="SSF103657">
    <property type="entry name" value="BAR/IMD domain-like"/>
    <property type="match status" value="1"/>
</dbReference>
<dbReference type="GO" id="GO:0005737">
    <property type="term" value="C:cytoplasm"/>
    <property type="evidence" value="ECO:0007669"/>
    <property type="project" value="TreeGrafter"/>
</dbReference>
<organism evidence="7 8">
    <name type="scientific">Oopsacas minuta</name>
    <dbReference type="NCBI Taxonomy" id="111878"/>
    <lineage>
        <taxon>Eukaryota</taxon>
        <taxon>Metazoa</taxon>
        <taxon>Porifera</taxon>
        <taxon>Hexactinellida</taxon>
        <taxon>Hexasterophora</taxon>
        <taxon>Lyssacinosida</taxon>
        <taxon>Leucopsacidae</taxon>
        <taxon>Oopsacas</taxon>
    </lineage>
</organism>
<feature type="compositionally biased region" description="Pro residues" evidence="5">
    <location>
        <begin position="351"/>
        <end position="364"/>
    </location>
</feature>
<evidence type="ECO:0000259" key="6">
    <source>
        <dbReference type="PROSITE" id="PS50076"/>
    </source>
</evidence>
<evidence type="ECO:0000256" key="1">
    <source>
        <dbReference type="ARBA" id="ARBA00004496"/>
    </source>
</evidence>
<comment type="caution">
    <text evidence="7">The sequence shown here is derived from an EMBL/GenBank/DDBJ whole genome shotgun (WGS) entry which is preliminary data.</text>
</comment>
<dbReference type="InterPro" id="IPR027267">
    <property type="entry name" value="AH/BAR_dom_sf"/>
</dbReference>
<reference evidence="7 8" key="1">
    <citation type="journal article" date="2023" name="BMC Biol.">
        <title>The compact genome of the sponge Oopsacas minuta (Hexactinellida) is lacking key metazoan core genes.</title>
        <authorList>
            <person name="Santini S."/>
            <person name="Schenkelaars Q."/>
            <person name="Jourda C."/>
            <person name="Duchesne M."/>
            <person name="Belahbib H."/>
            <person name="Rocher C."/>
            <person name="Selva M."/>
            <person name="Riesgo A."/>
            <person name="Vervoort M."/>
            <person name="Leys S.P."/>
            <person name="Kodjabachian L."/>
            <person name="Le Bivic A."/>
            <person name="Borchiellini C."/>
            <person name="Claverie J.M."/>
            <person name="Renard E."/>
        </authorList>
    </citation>
    <scope>NUCLEOTIDE SEQUENCE [LARGE SCALE GENOMIC DNA]</scope>
    <source>
        <strain evidence="7">SPO-2</strain>
    </source>
</reference>
<dbReference type="AlphaFoldDB" id="A0AAV7K1Z0"/>
<dbReference type="PANTHER" id="PTHR23065:SF7">
    <property type="entry name" value="NOSTRIN, ISOFORM H"/>
    <property type="match status" value="1"/>
</dbReference>
<comment type="subcellular location">
    <subcellularLocation>
        <location evidence="1">Cytoplasm</location>
    </subcellularLocation>
</comment>
<keyword evidence="4" id="KW-0175">Coiled coil</keyword>
<evidence type="ECO:0000313" key="8">
    <source>
        <dbReference type="Proteomes" id="UP001165289"/>
    </source>
</evidence>
<keyword evidence="8" id="KW-1185">Reference proteome</keyword>
<dbReference type="PROSITE" id="PS50076">
    <property type="entry name" value="DNAJ_2"/>
    <property type="match status" value="1"/>
</dbReference>
<evidence type="ECO:0000313" key="7">
    <source>
        <dbReference type="EMBL" id="KAI6654770.1"/>
    </source>
</evidence>
<dbReference type="SUPFAM" id="SSF46565">
    <property type="entry name" value="Chaperone J-domain"/>
    <property type="match status" value="1"/>
</dbReference>
<dbReference type="GO" id="GO:0005886">
    <property type="term" value="C:plasma membrane"/>
    <property type="evidence" value="ECO:0007669"/>
    <property type="project" value="TreeGrafter"/>
</dbReference>
<sequence length="886" mass="102564">MDEAGNTNYYKISDFRGESSFEVVKCRLTNGLEIVKCIYEFFLQLAGLEESFAHGLQKLLRSASYTLHSNTLMQWLGQDPFEETGTLKEAWNLIGECLSLTAKHHLEKAYLLKQTVAEPLSETKQQLDDIKKQNLKETKFASTKKLKQQLKTEKLKFEAITTEYSKLRGQLDFPERVDRMSSKNPQKLEEQINVIEAQLQDQEHLCTKLKQEYIIAERGANLQLEYVYNTIHDSEWIRISKIRTSLVEFSKVYSNTGPVYLQYCQKLALRMYDIDAGKDIHEFVLAHEQFIYSQNSETNNFEDLNSHPTDCIIKKSPKNVSSSNSHPLTHSDKRDFSPKEDTPGNTISKKPPSPPKTLPTPPKPNITKSGRQITHPIQPSEPPASVFSSTVLPKPPSPAPAPTPAPPPSRILHTSTVDSSKSDIPPPNTTQNETCRHNADTDSVKSKIEAPTPYPDLPILHKELKGTESNINEIVLMQEKLIKMSEANDYYRIINGSPEDELEHLDELRRNITKRLHPDQFAEQPELQRKANSKLSYLNTIFTDVLSKEEIRKIYNILCQYRKAYSQITSQDMNSLKVAMEKFQKIYRFFKKNEVPVQLIQEVEMALKLLNACIKKVSLYMTTKSEQVLSVEHEEVIPDLAGELLTAYNAQDVAIKNKQQLIRSTNEETVRETVRCRELESELATINRKVYCAVEENKGYEAKCAELWEGLNVALKRKLDSNQLLSDMKQEILEKKRKFEDYTKKMEEYERCLEIVERKSSEYKMLEEAKIELENITNEIHSKNEINLDEKIEKLKSRILEEENKETELDVRKSQLDERIVEMESKIESIEREKYIYVRRNQAQLILMQRQLQEGNLSLEKKSDQLRQLTRQRNQLRGGYQQEMNS</sequence>
<keyword evidence="2" id="KW-0963">Cytoplasm</keyword>
<dbReference type="PANTHER" id="PTHR23065">
    <property type="entry name" value="PROLINE-SERINE-THREONINE PHOSPHATASE INTERACTING PROTEIN 1"/>
    <property type="match status" value="1"/>
</dbReference>
<evidence type="ECO:0000256" key="5">
    <source>
        <dbReference type="SAM" id="MobiDB-lite"/>
    </source>
</evidence>
<feature type="domain" description="J" evidence="6">
    <location>
        <begin position="489"/>
        <end position="559"/>
    </location>
</feature>
<dbReference type="InterPro" id="IPR036869">
    <property type="entry name" value="J_dom_sf"/>
</dbReference>
<gene>
    <name evidence="7" type="ORF">LOD99_2649</name>
</gene>
<dbReference type="GO" id="GO:0043226">
    <property type="term" value="C:organelle"/>
    <property type="evidence" value="ECO:0007669"/>
    <property type="project" value="UniProtKB-ARBA"/>
</dbReference>
<dbReference type="InterPro" id="IPR001623">
    <property type="entry name" value="DnaJ_domain"/>
</dbReference>
<dbReference type="EMBL" id="JAKMXF010000221">
    <property type="protein sequence ID" value="KAI6654770.1"/>
    <property type="molecule type" value="Genomic_DNA"/>
</dbReference>
<evidence type="ECO:0000256" key="3">
    <source>
        <dbReference type="ARBA" id="ARBA00022553"/>
    </source>
</evidence>
<feature type="coiled-coil region" evidence="4">
    <location>
        <begin position="725"/>
        <end position="879"/>
    </location>
</feature>
<name>A0AAV7K1Z0_9METZ</name>
<evidence type="ECO:0000256" key="4">
    <source>
        <dbReference type="SAM" id="Coils"/>
    </source>
</evidence>
<dbReference type="Gene3D" id="1.20.1270.60">
    <property type="entry name" value="Arfaptin homology (AH) domain/BAR domain"/>
    <property type="match status" value="1"/>
</dbReference>
<feature type="compositionally biased region" description="Pro residues" evidence="5">
    <location>
        <begin position="393"/>
        <end position="409"/>
    </location>
</feature>
<feature type="compositionally biased region" description="Basic and acidic residues" evidence="5">
    <location>
        <begin position="434"/>
        <end position="448"/>
    </location>
</feature>
<accession>A0AAV7K1Z0</accession>
<protein>
    <recommendedName>
        <fullName evidence="6">J domain-containing protein</fullName>
    </recommendedName>
</protein>
<feature type="compositionally biased region" description="Basic and acidic residues" evidence="5">
    <location>
        <begin position="329"/>
        <end position="342"/>
    </location>
</feature>
<dbReference type="Proteomes" id="UP001165289">
    <property type="component" value="Unassembled WGS sequence"/>
</dbReference>
<proteinExistence type="predicted"/>
<keyword evidence="3" id="KW-0597">Phosphoprotein</keyword>